<dbReference type="AlphaFoldDB" id="A0A834TFL0"/>
<evidence type="ECO:0000256" key="1">
    <source>
        <dbReference type="SAM" id="MobiDB-lite"/>
    </source>
</evidence>
<evidence type="ECO:0000313" key="3">
    <source>
        <dbReference type="Proteomes" id="UP000634136"/>
    </source>
</evidence>
<organism evidence="2 3">
    <name type="scientific">Senna tora</name>
    <dbReference type="NCBI Taxonomy" id="362788"/>
    <lineage>
        <taxon>Eukaryota</taxon>
        <taxon>Viridiplantae</taxon>
        <taxon>Streptophyta</taxon>
        <taxon>Embryophyta</taxon>
        <taxon>Tracheophyta</taxon>
        <taxon>Spermatophyta</taxon>
        <taxon>Magnoliopsida</taxon>
        <taxon>eudicotyledons</taxon>
        <taxon>Gunneridae</taxon>
        <taxon>Pentapetalae</taxon>
        <taxon>rosids</taxon>
        <taxon>fabids</taxon>
        <taxon>Fabales</taxon>
        <taxon>Fabaceae</taxon>
        <taxon>Caesalpinioideae</taxon>
        <taxon>Cassia clade</taxon>
        <taxon>Senna</taxon>
    </lineage>
</organism>
<comment type="caution">
    <text evidence="2">The sequence shown here is derived from an EMBL/GenBank/DDBJ whole genome shotgun (WGS) entry which is preliminary data.</text>
</comment>
<dbReference type="Proteomes" id="UP000634136">
    <property type="component" value="Unassembled WGS sequence"/>
</dbReference>
<keyword evidence="3" id="KW-1185">Reference proteome</keyword>
<gene>
    <name evidence="2" type="ORF">G2W53_030418</name>
</gene>
<name>A0A834TFL0_9FABA</name>
<feature type="region of interest" description="Disordered" evidence="1">
    <location>
        <begin position="12"/>
        <end position="32"/>
    </location>
</feature>
<dbReference type="EMBL" id="JAAIUW010000009">
    <property type="protein sequence ID" value="KAF7816449.1"/>
    <property type="molecule type" value="Genomic_DNA"/>
</dbReference>
<sequence>MALPGEGIIEEALSKMEEGDPSNSNRFHIAQM</sequence>
<proteinExistence type="predicted"/>
<protein>
    <submittedName>
        <fullName evidence="2">Uncharacterized protein</fullName>
    </submittedName>
</protein>
<reference evidence="2" key="1">
    <citation type="submission" date="2020-09" db="EMBL/GenBank/DDBJ databases">
        <title>Genome-Enabled Discovery of Anthraquinone Biosynthesis in Senna tora.</title>
        <authorList>
            <person name="Kang S.-H."/>
            <person name="Pandey R.P."/>
            <person name="Lee C.-M."/>
            <person name="Sim J.-S."/>
            <person name="Jeong J.-T."/>
            <person name="Choi B.-S."/>
            <person name="Jung M."/>
            <person name="Ginzburg D."/>
            <person name="Zhao K."/>
            <person name="Won S.Y."/>
            <person name="Oh T.-J."/>
            <person name="Yu Y."/>
            <person name="Kim N.-H."/>
            <person name="Lee O.R."/>
            <person name="Lee T.-H."/>
            <person name="Bashyal P."/>
            <person name="Kim T.-S."/>
            <person name="Lee W.-H."/>
            <person name="Kawkins C."/>
            <person name="Kim C.-K."/>
            <person name="Kim J.S."/>
            <person name="Ahn B.O."/>
            <person name="Rhee S.Y."/>
            <person name="Sohng J.K."/>
        </authorList>
    </citation>
    <scope>NUCLEOTIDE SEQUENCE</scope>
    <source>
        <tissue evidence="2">Leaf</tissue>
    </source>
</reference>
<evidence type="ECO:0000313" key="2">
    <source>
        <dbReference type="EMBL" id="KAF7816449.1"/>
    </source>
</evidence>
<accession>A0A834TFL0</accession>